<evidence type="ECO:0000313" key="8">
    <source>
        <dbReference type="Proteomes" id="UP000494117"/>
    </source>
</evidence>
<dbReference type="EC" id="1.18.1.5" evidence="7"/>
<feature type="domain" description="FAD/NAD(P)-binding" evidence="5">
    <location>
        <begin position="7"/>
        <end position="315"/>
    </location>
</feature>
<dbReference type="EMBL" id="CADILG010000067">
    <property type="protein sequence ID" value="CAB3924230.1"/>
    <property type="molecule type" value="Genomic_DNA"/>
</dbReference>
<dbReference type="Pfam" id="PF14759">
    <property type="entry name" value="Reductase_C"/>
    <property type="match status" value="1"/>
</dbReference>
<feature type="domain" description="Reductase C-terminal" evidence="6">
    <location>
        <begin position="334"/>
        <end position="421"/>
    </location>
</feature>
<evidence type="ECO:0000256" key="1">
    <source>
        <dbReference type="ARBA" id="ARBA00001974"/>
    </source>
</evidence>
<dbReference type="SUPFAM" id="SSF51905">
    <property type="entry name" value="FAD/NAD(P)-binding domain"/>
    <property type="match status" value="1"/>
</dbReference>
<dbReference type="PANTHER" id="PTHR43557:SF2">
    <property type="entry name" value="RIESKE DOMAIN-CONTAINING PROTEIN-RELATED"/>
    <property type="match status" value="1"/>
</dbReference>
<dbReference type="Pfam" id="PF07992">
    <property type="entry name" value="Pyr_redox_2"/>
    <property type="match status" value="1"/>
</dbReference>
<dbReference type="Gene3D" id="3.50.50.60">
    <property type="entry name" value="FAD/NAD(P)-binding domain"/>
    <property type="match status" value="2"/>
</dbReference>
<keyword evidence="4 7" id="KW-0560">Oxidoreductase</keyword>
<organism evidence="7 8">
    <name type="scientific">Achromobacter anxifer</name>
    <dbReference type="NCBI Taxonomy" id="1287737"/>
    <lineage>
        <taxon>Bacteria</taxon>
        <taxon>Pseudomonadati</taxon>
        <taxon>Pseudomonadota</taxon>
        <taxon>Betaproteobacteria</taxon>
        <taxon>Burkholderiales</taxon>
        <taxon>Alcaligenaceae</taxon>
        <taxon>Achromobacter</taxon>
    </lineage>
</organism>
<dbReference type="PRINTS" id="PR00368">
    <property type="entry name" value="FADPNR"/>
</dbReference>
<protein>
    <submittedName>
        <fullName evidence="7">Putidaredoxin reductase CamA</fullName>
        <ecNumber evidence="7">1.18.1.5</ecNumber>
    </submittedName>
</protein>
<dbReference type="RefSeq" id="WP_175210625.1">
    <property type="nucleotide sequence ID" value="NZ_CADILG010000067.1"/>
</dbReference>
<evidence type="ECO:0000256" key="3">
    <source>
        <dbReference type="ARBA" id="ARBA00022827"/>
    </source>
</evidence>
<dbReference type="InterPro" id="IPR050446">
    <property type="entry name" value="FAD-oxidoreductase/Apoptosis"/>
</dbReference>
<dbReference type="Proteomes" id="UP000494117">
    <property type="component" value="Unassembled WGS sequence"/>
</dbReference>
<dbReference type="InterPro" id="IPR036188">
    <property type="entry name" value="FAD/NAD-bd_sf"/>
</dbReference>
<keyword evidence="2" id="KW-0285">Flavoprotein</keyword>
<gene>
    <name evidence="7" type="primary">camA</name>
    <name evidence="7" type="ORF">LMG26858_05607</name>
</gene>
<reference evidence="7 8" key="1">
    <citation type="submission" date="2020-04" db="EMBL/GenBank/DDBJ databases">
        <authorList>
            <person name="De Canck E."/>
        </authorList>
    </citation>
    <scope>NUCLEOTIDE SEQUENCE [LARGE SCALE GENOMIC DNA]</scope>
    <source>
        <strain evidence="7 8">LMG 26858</strain>
    </source>
</reference>
<dbReference type="SUPFAM" id="SSF55424">
    <property type="entry name" value="FAD/NAD-linked reductases, dimerisation (C-terminal) domain"/>
    <property type="match status" value="1"/>
</dbReference>
<dbReference type="GO" id="GO:0005737">
    <property type="term" value="C:cytoplasm"/>
    <property type="evidence" value="ECO:0007669"/>
    <property type="project" value="TreeGrafter"/>
</dbReference>
<dbReference type="Gene3D" id="3.30.390.30">
    <property type="match status" value="1"/>
</dbReference>
<dbReference type="PRINTS" id="PR00411">
    <property type="entry name" value="PNDRDTASEI"/>
</dbReference>
<keyword evidence="8" id="KW-1185">Reference proteome</keyword>
<comment type="cofactor">
    <cofactor evidence="1">
        <name>FAD</name>
        <dbReference type="ChEBI" id="CHEBI:57692"/>
    </cofactor>
</comment>
<dbReference type="GO" id="GO:0016651">
    <property type="term" value="F:oxidoreductase activity, acting on NAD(P)H"/>
    <property type="evidence" value="ECO:0007669"/>
    <property type="project" value="TreeGrafter"/>
</dbReference>
<evidence type="ECO:0000259" key="6">
    <source>
        <dbReference type="Pfam" id="PF14759"/>
    </source>
</evidence>
<dbReference type="InterPro" id="IPR028202">
    <property type="entry name" value="Reductase_C"/>
</dbReference>
<evidence type="ECO:0000259" key="5">
    <source>
        <dbReference type="Pfam" id="PF07992"/>
    </source>
</evidence>
<accession>A0A6S7ES19</accession>
<dbReference type="PANTHER" id="PTHR43557">
    <property type="entry name" value="APOPTOSIS-INDUCING FACTOR 1"/>
    <property type="match status" value="1"/>
</dbReference>
<evidence type="ECO:0000313" key="7">
    <source>
        <dbReference type="EMBL" id="CAB3924230.1"/>
    </source>
</evidence>
<dbReference type="InterPro" id="IPR023753">
    <property type="entry name" value="FAD/NAD-binding_dom"/>
</dbReference>
<name>A0A6S7ES19_9BURK</name>
<evidence type="ECO:0000256" key="2">
    <source>
        <dbReference type="ARBA" id="ARBA00022630"/>
    </source>
</evidence>
<dbReference type="InterPro" id="IPR016156">
    <property type="entry name" value="FAD/NAD-linked_Rdtase_dimer_sf"/>
</dbReference>
<evidence type="ECO:0000256" key="4">
    <source>
        <dbReference type="ARBA" id="ARBA00023002"/>
    </source>
</evidence>
<sequence>MADADPILIIGAGQTGAVAAATLRDLGHAGPITLIGQEAHAPYERPPLSKAVLQTADAHGQTAVHAGDFYEQQRITLLTGTEAVAINAADRTVRLADGRALSYSRCLLATGGRARELPSLPRGTPGVHYIRTLDDAAALRAGLTAQARVAVIGGGFLGLEVASTARALGAQVTVLESAPRLLERVLPPALSDWLAERARRAGVDLRLGARIVRSDWQPHADASVTQQARFAIELQDAAAIAADVVVVAIGLVPDVALAAQAGLALDPANGGIVVDEACRSSDPYIYAAGDCASQHRRHLNMVLRLESWQNANEQARAAAAGMLGQPAPAEPYPWFWTDQYGCNVQMLGLPQPDLVYACRGVPQVQVEAPKFIWLGHRDGVPVHAIAINAGGDLRQLRVLFEQGIPIDTQRYADESVALKPLVKASQQNAAAS</sequence>
<proteinExistence type="predicted"/>
<dbReference type="AlphaFoldDB" id="A0A6S7ES19"/>
<keyword evidence="3" id="KW-0274">FAD</keyword>